<proteinExistence type="predicted"/>
<dbReference type="AlphaFoldDB" id="A0A2S9YPM9"/>
<gene>
    <name evidence="2" type="ORF">ENSA7_32640</name>
</gene>
<evidence type="ECO:0000313" key="2">
    <source>
        <dbReference type="EMBL" id="PRQ07040.1"/>
    </source>
</evidence>
<protein>
    <submittedName>
        <fullName evidence="2">Uncharacterized protein</fullName>
    </submittedName>
</protein>
<accession>A0A2S9YPM9</accession>
<evidence type="ECO:0000256" key="1">
    <source>
        <dbReference type="SAM" id="SignalP"/>
    </source>
</evidence>
<dbReference type="Proteomes" id="UP000238823">
    <property type="component" value="Unassembled WGS sequence"/>
</dbReference>
<feature type="chain" id="PRO_5015443115" evidence="1">
    <location>
        <begin position="19"/>
        <end position="162"/>
    </location>
</feature>
<comment type="caution">
    <text evidence="2">The sequence shown here is derived from an EMBL/GenBank/DDBJ whole genome shotgun (WGS) entry which is preliminary data.</text>
</comment>
<feature type="signal peptide" evidence="1">
    <location>
        <begin position="1"/>
        <end position="18"/>
    </location>
</feature>
<dbReference type="EMBL" id="PVNL01000060">
    <property type="protein sequence ID" value="PRQ07040.1"/>
    <property type="molecule type" value="Genomic_DNA"/>
</dbReference>
<keyword evidence="1" id="KW-0732">Signal</keyword>
<dbReference type="OrthoDB" id="5532888at2"/>
<evidence type="ECO:0000313" key="3">
    <source>
        <dbReference type="Proteomes" id="UP000238823"/>
    </source>
</evidence>
<organism evidence="2 3">
    <name type="scientific">Enhygromyxa salina</name>
    <dbReference type="NCBI Taxonomy" id="215803"/>
    <lineage>
        <taxon>Bacteria</taxon>
        <taxon>Pseudomonadati</taxon>
        <taxon>Myxococcota</taxon>
        <taxon>Polyangia</taxon>
        <taxon>Nannocystales</taxon>
        <taxon>Nannocystaceae</taxon>
        <taxon>Enhygromyxa</taxon>
    </lineage>
</organism>
<dbReference type="RefSeq" id="WP_106090264.1">
    <property type="nucleotide sequence ID" value="NZ_PVNL01000060.1"/>
</dbReference>
<name>A0A2S9YPM9_9BACT</name>
<sequence length="162" mass="17160">MIKSLLLTSLALVTLSFGVGTEAPPDRCAELSTDGYPLYCSPTGPDAPWWSDEVCCDGAKCVEIGTGGCPDGTEDYLCRYAEIDALGNVTCLFEVPDYCEGNNCPAPPAGYQPQPQGSVICCFAQGCYDASEFICTGGELYWCDNGVSNLDGTVTCFDNDVP</sequence>
<reference evidence="2 3" key="1">
    <citation type="submission" date="2018-03" db="EMBL/GenBank/DDBJ databases">
        <title>Draft Genome Sequences of the Obligatory Marine Myxobacteria Enhygromyxa salina SWB007.</title>
        <authorList>
            <person name="Poehlein A."/>
            <person name="Moghaddam J.A."/>
            <person name="Harms H."/>
            <person name="Alanjari M."/>
            <person name="Koenig G.M."/>
            <person name="Daniel R."/>
            <person name="Schaeberle T.F."/>
        </authorList>
    </citation>
    <scope>NUCLEOTIDE SEQUENCE [LARGE SCALE GENOMIC DNA]</scope>
    <source>
        <strain evidence="2 3">SWB007</strain>
    </source>
</reference>